<accession>A0A2R6NHM5</accession>
<evidence type="ECO:0008006" key="3">
    <source>
        <dbReference type="Google" id="ProtNLM"/>
    </source>
</evidence>
<dbReference type="Gene3D" id="3.80.10.10">
    <property type="entry name" value="Ribonuclease Inhibitor"/>
    <property type="match status" value="1"/>
</dbReference>
<dbReference type="OrthoDB" id="2751422at2759"/>
<dbReference type="SUPFAM" id="SSF52047">
    <property type="entry name" value="RNI-like"/>
    <property type="match status" value="1"/>
</dbReference>
<dbReference type="EMBL" id="MLYV02001234">
    <property type="protein sequence ID" value="PSR71897.1"/>
    <property type="molecule type" value="Genomic_DNA"/>
</dbReference>
<keyword evidence="2" id="KW-1185">Reference proteome</keyword>
<dbReference type="Proteomes" id="UP000186601">
    <property type="component" value="Unassembled WGS sequence"/>
</dbReference>
<evidence type="ECO:0000313" key="2">
    <source>
        <dbReference type="Proteomes" id="UP000186601"/>
    </source>
</evidence>
<reference evidence="1 2" key="1">
    <citation type="submission" date="2018-02" db="EMBL/GenBank/DDBJ databases">
        <title>Genome sequence of the basidiomycete white-rot fungus Phlebia centrifuga.</title>
        <authorList>
            <person name="Granchi Z."/>
            <person name="Peng M."/>
            <person name="de Vries R.P."/>
            <person name="Hilden K."/>
            <person name="Makela M.R."/>
            <person name="Grigoriev I."/>
            <person name="Riley R."/>
        </authorList>
    </citation>
    <scope>NUCLEOTIDE SEQUENCE [LARGE SCALE GENOMIC DNA]</scope>
    <source>
        <strain evidence="1 2">FBCC195</strain>
    </source>
</reference>
<sequence length="397" mass="44803">MPGGGGNLICCLPQEILDMVIDPLKDDKPTIYACSRTSRRLRESSRRHLFHTLRITASDRQGSVFAKLATFFYNPTSALGVCHHIRKLVLSKSIQLRKVPELHFDLLRWLLERLPNLRTLHLRDIGINGEGIDSEEPQAKFPLQELSLVSVTIDGPYLTLDDILGLFEGIQHLELHDKPKFPISLPMTSSLELNLEKLSLGFCPDAFLRFLQNTIIQVATLKCILPPNSQALGYLQRFIGFIAPNLVSVQLDLCIMGPSSVAWTLDLDFSICPNLRSLAILSDCSGEWAARLSILSRMPPCLHEITVEFEDRVDIAKLPCRELERLVLEQFADLERVVFYVSPKYRGSADDIFDEPHGMIEAPLSRKGLEDQARKQLAVVLPKLQKRGILRFDAVEM</sequence>
<gene>
    <name evidence="1" type="ORF">PHLCEN_2v12241</name>
</gene>
<dbReference type="AlphaFoldDB" id="A0A2R6NHM5"/>
<evidence type="ECO:0000313" key="1">
    <source>
        <dbReference type="EMBL" id="PSR71897.1"/>
    </source>
</evidence>
<comment type="caution">
    <text evidence="1">The sequence shown here is derived from an EMBL/GenBank/DDBJ whole genome shotgun (WGS) entry which is preliminary data.</text>
</comment>
<name>A0A2R6NHM5_9APHY</name>
<protein>
    <recommendedName>
        <fullName evidence="3">F-box domain-containing protein</fullName>
    </recommendedName>
</protein>
<proteinExistence type="predicted"/>
<dbReference type="InterPro" id="IPR032675">
    <property type="entry name" value="LRR_dom_sf"/>
</dbReference>
<organism evidence="1 2">
    <name type="scientific">Hermanssonia centrifuga</name>
    <dbReference type="NCBI Taxonomy" id="98765"/>
    <lineage>
        <taxon>Eukaryota</taxon>
        <taxon>Fungi</taxon>
        <taxon>Dikarya</taxon>
        <taxon>Basidiomycota</taxon>
        <taxon>Agaricomycotina</taxon>
        <taxon>Agaricomycetes</taxon>
        <taxon>Polyporales</taxon>
        <taxon>Meruliaceae</taxon>
        <taxon>Hermanssonia</taxon>
    </lineage>
</organism>